<comment type="caution">
    <text evidence="1">The sequence shown here is derived from an EMBL/GenBank/DDBJ whole genome shotgun (WGS) entry which is preliminary data.</text>
</comment>
<sequence length="350" mass="39410">MENFSIAQWKDILHENNKWDAILLGNGASIAIHDEFSYQTLHSVAEKNGLLATAAPIFKNFKTKDFEHVLLACRYAERVNSALGNPDPKISAAYTEVRKALIDAVRNVHPEHSQIKSDLEIIGTFASEFKTVVSLNYDFILYWAILSFNSAKGIWFKDAFLKGEFQTGWELDWRDPRPPAKGATLVFYPHGSLLVARDDIGDESKIAASKGNNLLGSIAEKWSSKGYVPVFVSEGTSEEKLAAIHRSHYLTHVYERVLPTLGESLVVYGWAFDERDKHVLDAILKNTKIERIAVSVFTDSPDVNPQEFCRRVDKAVHQYKSPERTIDVKFFDSKSPGCWNNNPISDETSA</sequence>
<dbReference type="Pfam" id="PF16263">
    <property type="entry name" value="DUF4917"/>
    <property type="match status" value="1"/>
</dbReference>
<keyword evidence="2" id="KW-1185">Reference proteome</keyword>
<gene>
    <name evidence="1" type="ORF">D5039_07335</name>
</gene>
<dbReference type="Proteomes" id="UP001208935">
    <property type="component" value="Unassembled WGS sequence"/>
</dbReference>
<protein>
    <submittedName>
        <fullName evidence="1">DUF4917 family protein</fullName>
    </submittedName>
</protein>
<organism evidence="1 2">
    <name type="scientific">Verminephrobacter aporrectodeae subsp. tuberculatae</name>
    <dbReference type="NCBI Taxonomy" id="1110392"/>
    <lineage>
        <taxon>Bacteria</taxon>
        <taxon>Pseudomonadati</taxon>
        <taxon>Pseudomonadota</taxon>
        <taxon>Betaproteobacteria</taxon>
        <taxon>Burkholderiales</taxon>
        <taxon>Comamonadaceae</taxon>
        <taxon>Verminephrobacter</taxon>
    </lineage>
</organism>
<reference evidence="2" key="1">
    <citation type="submission" date="2023-07" db="EMBL/GenBank/DDBJ databases">
        <title>Verminephrobacter genomes.</title>
        <authorList>
            <person name="Lund M.B."/>
        </authorList>
    </citation>
    <scope>NUCLEOTIDE SEQUENCE [LARGE SCALE GENOMIC DNA]</scope>
    <source>
        <strain evidence="2">AtM5-05</strain>
    </source>
</reference>
<dbReference type="InterPro" id="IPR032581">
    <property type="entry name" value="DUF4917"/>
</dbReference>
<name>A0ABT3KRT8_9BURK</name>
<dbReference type="RefSeq" id="WP_265281599.1">
    <property type="nucleotide sequence ID" value="NZ_QZCW01000001.1"/>
</dbReference>
<evidence type="ECO:0000313" key="2">
    <source>
        <dbReference type="Proteomes" id="UP001208935"/>
    </source>
</evidence>
<proteinExistence type="predicted"/>
<accession>A0ABT3KRT8</accession>
<dbReference type="EMBL" id="QZCW01000001">
    <property type="protein sequence ID" value="MCW5320980.1"/>
    <property type="molecule type" value="Genomic_DNA"/>
</dbReference>
<evidence type="ECO:0000313" key="1">
    <source>
        <dbReference type="EMBL" id="MCW5320980.1"/>
    </source>
</evidence>